<dbReference type="Proteomes" id="UP000036202">
    <property type="component" value="Chromosome"/>
</dbReference>
<keyword evidence="3" id="KW-0255">Endonuclease</keyword>
<dbReference type="CDD" id="cd00085">
    <property type="entry name" value="HNHc"/>
    <property type="match status" value="1"/>
</dbReference>
<dbReference type="NCBIfam" id="NF045808">
    <property type="entry name" value="PT-DNA_restrict"/>
    <property type="match status" value="1"/>
</dbReference>
<accession>A0A1X7E780</accession>
<dbReference type="PIRSF" id="PIRSF030850">
    <property type="entry name" value="UCP030850"/>
    <property type="match status" value="1"/>
</dbReference>
<feature type="domain" description="HNH nuclease" evidence="1">
    <location>
        <begin position="175"/>
        <end position="228"/>
    </location>
</feature>
<dbReference type="GO" id="GO:0004519">
    <property type="term" value="F:endonuclease activity"/>
    <property type="evidence" value="ECO:0007669"/>
    <property type="project" value="UniProtKB-KW"/>
</dbReference>
<keyword evidence="4" id="KW-1185">Reference proteome</keyword>
<sequence length="292" mass="34119">MTREELLEKIKHLKIWKKENQRAPHKPLLILYALGQLQSQKQLQLPYSEVKLPLKELLIEFGPSRYSYHPEQPFVRLAGDGIWELSEEVDKRSFTDKSLLQNNLIGGFKESVHELLKTDRTLTQEIAQFLLNEHFPDTIHEDILRAVGLEFETYLKRKRDPKFREKILQAYEYSCAICGFNVRLGHSLVGVEAAHIKWHQAGGPDVENNGIALCSMHHKLFDRGVFTFSKNNELLVAAQAHGTHGFEDWLMKFHGQKIRRPIHPLYQPQEDFIEWHVREVFKGPARFQVSYM</sequence>
<proteinExistence type="predicted"/>
<evidence type="ECO:0000313" key="3">
    <source>
        <dbReference type="EMBL" id="AKO92535.1"/>
    </source>
</evidence>
<protein>
    <submittedName>
        <fullName evidence="3">Restriction endonuclease</fullName>
    </submittedName>
</protein>
<dbReference type="InterPro" id="IPR003615">
    <property type="entry name" value="HNH_nuc"/>
</dbReference>
<dbReference type="AlphaFoldDB" id="A0A1X7E780"/>
<dbReference type="EMBL" id="CP011974">
    <property type="protein sequence ID" value="AKO92535.1"/>
    <property type="molecule type" value="Genomic_DNA"/>
</dbReference>
<keyword evidence="3" id="KW-0540">Nuclease</keyword>
<name>A0A1X7E780_9BACI</name>
<evidence type="ECO:0000313" key="4">
    <source>
        <dbReference type="Proteomes" id="UP000036202"/>
    </source>
</evidence>
<dbReference type="OrthoDB" id="67788at2"/>
<dbReference type="KEGG" id="beo:BEH_10810"/>
<reference evidence="3 4" key="1">
    <citation type="journal article" date="2015" name="PLoS ONE">
        <title>Genome Sequence of Bacillus endophyticus and Analysis of Its Companion Mechanism in the Ketogulonigenium vulgare-Bacillus Strain Consortium.</title>
        <authorList>
            <person name="Jia N."/>
            <person name="Du J."/>
            <person name="Ding M.Z."/>
            <person name="Gao F."/>
            <person name="Yuan Y.J."/>
        </authorList>
    </citation>
    <scope>NUCLEOTIDE SEQUENCE [LARGE SCALE GENOMIC DNA]</scope>
    <source>
        <strain evidence="3 4">Hbe603</strain>
    </source>
</reference>
<dbReference type="Pfam" id="PF13391">
    <property type="entry name" value="HNH_2"/>
    <property type="match status" value="1"/>
</dbReference>
<dbReference type="GeneID" id="93701297"/>
<organism evidence="3 4">
    <name type="scientific">Priestia filamentosa</name>
    <dbReference type="NCBI Taxonomy" id="1402861"/>
    <lineage>
        <taxon>Bacteria</taxon>
        <taxon>Bacillati</taxon>
        <taxon>Bacillota</taxon>
        <taxon>Bacilli</taxon>
        <taxon>Bacillales</taxon>
        <taxon>Bacillaceae</taxon>
        <taxon>Priestia</taxon>
    </lineage>
</organism>
<dbReference type="PATRIC" id="fig|135735.6.peg.2253"/>
<reference evidence="4" key="2">
    <citation type="submission" date="2015-06" db="EMBL/GenBank/DDBJ databases">
        <title>Genome Sequence of Bacillus endophyticus and Analysis of its Companion Mechanism in the Ketogulonigenium vulgare-Bacillus strain Consortium.</title>
        <authorList>
            <person name="Jia N."/>
            <person name="Du J."/>
            <person name="Ding M.-Z."/>
            <person name="Gao F."/>
            <person name="Yuan Y.-J."/>
        </authorList>
    </citation>
    <scope>NUCLEOTIDE SEQUENCE [LARGE SCALE GENOMIC DNA]</scope>
    <source>
        <strain evidence="4">Hbe603</strain>
    </source>
</reference>
<accession>A0A0H4KG04</accession>
<evidence type="ECO:0000259" key="2">
    <source>
        <dbReference type="Pfam" id="PF26340"/>
    </source>
</evidence>
<feature type="domain" description="ScoMcrA-like DNA sulfur-binding" evidence="2">
    <location>
        <begin position="4"/>
        <end position="150"/>
    </location>
</feature>
<evidence type="ECO:0000259" key="1">
    <source>
        <dbReference type="Pfam" id="PF13391"/>
    </source>
</evidence>
<dbReference type="Pfam" id="PF26340">
    <property type="entry name" value="DNA-SBD_ScoMcrA"/>
    <property type="match status" value="1"/>
</dbReference>
<keyword evidence="3" id="KW-0378">Hydrolase</keyword>
<dbReference type="InterPro" id="IPR058813">
    <property type="entry name" value="DNA-SBD_ScoMcrA"/>
</dbReference>
<dbReference type="RefSeq" id="WP_040057764.1">
    <property type="nucleotide sequence ID" value="NZ_CP011974.1"/>
</dbReference>
<gene>
    <name evidence="3" type="ORF">BEH_10810</name>
</gene>
<dbReference type="InterPro" id="IPR011396">
    <property type="entry name" value="PT_DNA_restrict"/>
</dbReference>